<dbReference type="OrthoDB" id="3232644at2759"/>
<organism evidence="1 2">
    <name type="scientific">Sistotremastrum niveocremeum HHB9708</name>
    <dbReference type="NCBI Taxonomy" id="1314777"/>
    <lineage>
        <taxon>Eukaryota</taxon>
        <taxon>Fungi</taxon>
        <taxon>Dikarya</taxon>
        <taxon>Basidiomycota</taxon>
        <taxon>Agaricomycotina</taxon>
        <taxon>Agaricomycetes</taxon>
        <taxon>Sistotremastrales</taxon>
        <taxon>Sistotremastraceae</taxon>
        <taxon>Sertulicium</taxon>
        <taxon>Sertulicium niveocremeum</taxon>
    </lineage>
</organism>
<protein>
    <recommendedName>
        <fullName evidence="3">F-box domain-containing protein</fullName>
    </recommendedName>
</protein>
<dbReference type="Gene3D" id="3.80.10.10">
    <property type="entry name" value="Ribonuclease Inhibitor"/>
    <property type="match status" value="1"/>
</dbReference>
<gene>
    <name evidence="1" type="ORF">SISNIDRAFT_550886</name>
</gene>
<dbReference type="Proteomes" id="UP000076722">
    <property type="component" value="Unassembled WGS sequence"/>
</dbReference>
<proteinExistence type="predicted"/>
<name>A0A164SXE4_9AGAM</name>
<accession>A0A164SXE4</accession>
<reference evidence="1 2" key="1">
    <citation type="journal article" date="2016" name="Mol. Biol. Evol.">
        <title>Comparative Genomics of Early-Diverging Mushroom-Forming Fungi Provides Insights into the Origins of Lignocellulose Decay Capabilities.</title>
        <authorList>
            <person name="Nagy L.G."/>
            <person name="Riley R."/>
            <person name="Tritt A."/>
            <person name="Adam C."/>
            <person name="Daum C."/>
            <person name="Floudas D."/>
            <person name="Sun H."/>
            <person name="Yadav J.S."/>
            <person name="Pangilinan J."/>
            <person name="Larsson K.H."/>
            <person name="Matsuura K."/>
            <person name="Barry K."/>
            <person name="Labutti K."/>
            <person name="Kuo R."/>
            <person name="Ohm R.A."/>
            <person name="Bhattacharya S.S."/>
            <person name="Shirouzu T."/>
            <person name="Yoshinaga Y."/>
            <person name="Martin F.M."/>
            <person name="Grigoriev I.V."/>
            <person name="Hibbett D.S."/>
        </authorList>
    </citation>
    <scope>NUCLEOTIDE SEQUENCE [LARGE SCALE GENOMIC DNA]</scope>
    <source>
        <strain evidence="1 2">HHB9708</strain>
    </source>
</reference>
<evidence type="ECO:0000313" key="2">
    <source>
        <dbReference type="Proteomes" id="UP000076722"/>
    </source>
</evidence>
<dbReference type="InterPro" id="IPR032675">
    <property type="entry name" value="LRR_dom_sf"/>
</dbReference>
<sequence>MASLPDLAADDNREVKQATDDRAIQSFNIQFPVEIWAMIVREVCDPLTEEEMLCYAESFLSLIRGKIREDSDIRQLDTQAILRVALTCHTFAKVALPILFQTLEILKSPMLPPVRQISALTSPLPECLGFKQHVYGDFVRFASLDFRLGVHASTILSNCRNLSHLFLFVNSPRSGWSTIISQIQSLVALRIITYTTLSVNGQSLELTFPNLELLGLEIRKFYPWGTERWNLPKLKRLAILCDGDHTRIQEFLSCHGRNLETLKLSFAHGCTGIPFYRVLLPSQVESLCPRLTHLKIPHLMHLLYFKHETIHRGITILTLPHIQWNESMAWASMDNLRSALENLHRVLFPSLKQIYCPWDSPSSAAHPRPSELPSKIRPWFVELLAEWDRTDIKFLWIETNEGMPL</sequence>
<dbReference type="AlphaFoldDB" id="A0A164SXE4"/>
<keyword evidence="2" id="KW-1185">Reference proteome</keyword>
<dbReference type="SUPFAM" id="SSF52058">
    <property type="entry name" value="L domain-like"/>
    <property type="match status" value="1"/>
</dbReference>
<evidence type="ECO:0000313" key="1">
    <source>
        <dbReference type="EMBL" id="KZS91891.1"/>
    </source>
</evidence>
<dbReference type="EMBL" id="KV419413">
    <property type="protein sequence ID" value="KZS91891.1"/>
    <property type="molecule type" value="Genomic_DNA"/>
</dbReference>
<evidence type="ECO:0008006" key="3">
    <source>
        <dbReference type="Google" id="ProtNLM"/>
    </source>
</evidence>